<dbReference type="AlphaFoldDB" id="A0A9X1QIV1"/>
<evidence type="ECO:0000256" key="1">
    <source>
        <dbReference type="ARBA" id="ARBA00034120"/>
    </source>
</evidence>
<keyword evidence="3" id="KW-0548">Nucleotidyltransferase</keyword>
<dbReference type="InterPro" id="IPR051083">
    <property type="entry name" value="GrpII_Intron_Splice-Mob/Def"/>
</dbReference>
<dbReference type="RefSeq" id="WP_235067030.1">
    <property type="nucleotide sequence ID" value="NZ_JAKFGM010000001.1"/>
</dbReference>
<gene>
    <name evidence="3" type="ORF">LVY65_05765</name>
</gene>
<protein>
    <submittedName>
        <fullName evidence="3">RNA-directed DNA polymerase</fullName>
    </submittedName>
</protein>
<dbReference type="PROSITE" id="PS50878">
    <property type="entry name" value="RT_POL"/>
    <property type="match status" value="1"/>
</dbReference>
<proteinExistence type="inferred from homology"/>
<keyword evidence="3" id="KW-0808">Transferase</keyword>
<comment type="similarity">
    <text evidence="1">Belongs to the bacterial reverse transcriptase family.</text>
</comment>
<dbReference type="EMBL" id="JAKFGM010000001">
    <property type="protein sequence ID" value="MCF2514573.1"/>
    <property type="molecule type" value="Genomic_DNA"/>
</dbReference>
<dbReference type="InterPro" id="IPR000477">
    <property type="entry name" value="RT_dom"/>
</dbReference>
<evidence type="ECO:0000313" key="3">
    <source>
        <dbReference type="EMBL" id="MCF2514573.1"/>
    </source>
</evidence>
<evidence type="ECO:0000313" key="4">
    <source>
        <dbReference type="Proteomes" id="UP001139410"/>
    </source>
</evidence>
<organism evidence="3 4">
    <name type="scientific">Sphingomonas cremea</name>
    <dbReference type="NCBI Taxonomy" id="2904799"/>
    <lineage>
        <taxon>Bacteria</taxon>
        <taxon>Pseudomonadati</taxon>
        <taxon>Pseudomonadota</taxon>
        <taxon>Alphaproteobacteria</taxon>
        <taxon>Sphingomonadales</taxon>
        <taxon>Sphingomonadaceae</taxon>
        <taxon>Sphingomonas</taxon>
    </lineage>
</organism>
<keyword evidence="4" id="KW-1185">Reference proteome</keyword>
<comment type="caution">
    <text evidence="3">The sequence shown here is derived from an EMBL/GenBank/DDBJ whole genome shotgun (WGS) entry which is preliminary data.</text>
</comment>
<keyword evidence="3" id="KW-0695">RNA-directed DNA polymerase</keyword>
<dbReference type="PANTHER" id="PTHR34047">
    <property type="entry name" value="NUCLEAR INTRON MATURASE 1, MITOCHONDRIAL-RELATED"/>
    <property type="match status" value="1"/>
</dbReference>
<reference evidence="3" key="1">
    <citation type="submission" date="2022-01" db="EMBL/GenBank/DDBJ databases">
        <authorList>
            <person name="Jo J.-H."/>
            <person name="Im W.-T."/>
        </authorList>
    </citation>
    <scope>NUCLEOTIDE SEQUENCE</scope>
    <source>
        <strain evidence="3">G124</strain>
    </source>
</reference>
<feature type="domain" description="Reverse transcriptase" evidence="2">
    <location>
        <begin position="1"/>
        <end position="287"/>
    </location>
</feature>
<accession>A0A9X1QIV1</accession>
<sequence>MLEKTAVDRALLHLTSLGDTDIFPSPFEFVFYSEKSEEISKRVCELDPSKYAPKSCIEILCPKRELAYRIAQQLYPADTLLYTSAVIQIAPSIEAMRLPIEKGPFSYRFIENPEEPRLFSEASGFHDWLLHVRDVCTNSNPFADVRYVIETDISDFYSHIYFHRLEHVLDDCGAPNIVRKIIEGIIKHSRARQSYGLPVGTSASRLLAEGLLNDTDQMLAERSSGYTRYVDDFRIVVDHQSAVHSTLCKLAEHLMLTEGLALNASKTRTYSTDEAVEQVERKLSDVFNDAELASLNKYIRQVYDDEEVSVEEIEDVEPEALGQKLVEVLSRDSTDYAAVRVILKALRAVEYPDPLGLIESTFQLLYYVPRDYCILVGAFAQRSSDLAPEIAEKMVSLLETQPFSEMTLSRVWVTHLFVSQALPITRALLNRLKLSESTLEKRQRLLLLGVLNDRNYFRESKTRFDEASDWEKPALLFGASCLSKGEYATWLNTVKGHITDPFGDIYRSWLETNQGELFSKLKVQFAVKSKAERIAELFDDLPF</sequence>
<evidence type="ECO:0000259" key="2">
    <source>
        <dbReference type="PROSITE" id="PS50878"/>
    </source>
</evidence>
<dbReference type="CDD" id="cd01646">
    <property type="entry name" value="RT_Bac_retron_I"/>
    <property type="match status" value="1"/>
</dbReference>
<dbReference type="Pfam" id="PF00078">
    <property type="entry name" value="RVT_1"/>
    <property type="match status" value="1"/>
</dbReference>
<dbReference type="Proteomes" id="UP001139410">
    <property type="component" value="Unassembled WGS sequence"/>
</dbReference>
<dbReference type="GO" id="GO:0003964">
    <property type="term" value="F:RNA-directed DNA polymerase activity"/>
    <property type="evidence" value="ECO:0007669"/>
    <property type="project" value="UniProtKB-KW"/>
</dbReference>
<name>A0A9X1QIV1_9SPHN</name>